<dbReference type="SUPFAM" id="SSF55826">
    <property type="entry name" value="YbaK/ProRS associated domain"/>
    <property type="match status" value="1"/>
</dbReference>
<dbReference type="InterPro" id="IPR036754">
    <property type="entry name" value="YbaK/aa-tRNA-synt-asso_dom_sf"/>
</dbReference>
<feature type="domain" description="YbaK/aminoacyl-tRNA synthetase-associated" evidence="1">
    <location>
        <begin position="26"/>
        <end position="142"/>
    </location>
</feature>
<dbReference type="EMBL" id="JAMFLX010000028">
    <property type="protein sequence ID" value="MCL6271611.1"/>
    <property type="molecule type" value="Genomic_DNA"/>
</dbReference>
<evidence type="ECO:0000313" key="2">
    <source>
        <dbReference type="EMBL" id="MCL6271611.1"/>
    </source>
</evidence>
<name>A0ABT0PK15_9GAMM</name>
<gene>
    <name evidence="2" type="ORF">M3P05_16970</name>
</gene>
<reference evidence="2 3" key="1">
    <citation type="submission" date="2022-05" db="EMBL/GenBank/DDBJ databases">
        <authorList>
            <person name="Park J.-S."/>
        </authorList>
    </citation>
    <scope>NUCLEOTIDE SEQUENCE [LARGE SCALE GENOMIC DNA]</scope>
    <source>
        <strain evidence="2 3">2012CJ34-2</strain>
    </source>
</reference>
<sequence length="167" mass="18848">MTISRHLKNFLSTHDAEYDVVAHPYTERALDTAHSACIPTKTMAKAVVLKDEGGLVMAVMPANNKLMLKQLNQSMDRHLKLVQEQTLKELFPDCQAGSIPAIGEPWGMMTACDDSLNDVTDIYFEGGNHRELIHMHRDQYQQLMTSQLHLHLSCIPDEQELYKGGVE</sequence>
<evidence type="ECO:0000313" key="3">
    <source>
        <dbReference type="Proteomes" id="UP001203338"/>
    </source>
</evidence>
<comment type="caution">
    <text evidence="2">The sequence shown here is derived from an EMBL/GenBank/DDBJ whole genome shotgun (WGS) entry which is preliminary data.</text>
</comment>
<accession>A0ABT0PK15</accession>
<keyword evidence="3" id="KW-1185">Reference proteome</keyword>
<dbReference type="Pfam" id="PF04073">
    <property type="entry name" value="tRNA_edit"/>
    <property type="match status" value="1"/>
</dbReference>
<dbReference type="Gene3D" id="3.90.960.10">
    <property type="entry name" value="YbaK/aminoacyl-tRNA synthetase-associated domain"/>
    <property type="match status" value="1"/>
</dbReference>
<evidence type="ECO:0000259" key="1">
    <source>
        <dbReference type="Pfam" id="PF04073"/>
    </source>
</evidence>
<dbReference type="RefSeq" id="WP_249701243.1">
    <property type="nucleotide sequence ID" value="NZ_JAMFLX010000028.1"/>
</dbReference>
<dbReference type="Proteomes" id="UP001203338">
    <property type="component" value="Unassembled WGS sequence"/>
</dbReference>
<dbReference type="CDD" id="cd04332">
    <property type="entry name" value="YbaK_like"/>
    <property type="match status" value="1"/>
</dbReference>
<proteinExistence type="predicted"/>
<organism evidence="2 3">
    <name type="scientific">Parendozoicomonas callyspongiae</name>
    <dbReference type="NCBI Taxonomy" id="2942213"/>
    <lineage>
        <taxon>Bacteria</taxon>
        <taxon>Pseudomonadati</taxon>
        <taxon>Pseudomonadota</taxon>
        <taxon>Gammaproteobacteria</taxon>
        <taxon>Oceanospirillales</taxon>
        <taxon>Endozoicomonadaceae</taxon>
        <taxon>Parendozoicomonas</taxon>
    </lineage>
</organism>
<protein>
    <submittedName>
        <fullName evidence="2">YbaK/EbsC family protein</fullName>
    </submittedName>
</protein>
<dbReference type="InterPro" id="IPR007214">
    <property type="entry name" value="YbaK/aa-tRNA-synth-assoc-dom"/>
</dbReference>